<dbReference type="InterPro" id="IPR001119">
    <property type="entry name" value="SLH_dom"/>
</dbReference>
<sequence length="921" mass="99693">MVRTFDLIVFGDEVPGVLALVTAAREVRQRTGAWPRSLLMLKGPATDPIGGHLVRGKLSYLDRSGIPLDLRQRHGLKTFGDPPAIYQEFLTRAQVDLIALDPHRGNQALRGMLGEVGALMTGQVEIAEVLKTGSRISGLRLTRGETFLAQQFIDATVNAELAQKAGVKKLQGFATFGLPEAELPVTLCFETEGVTVAKVREVENYYLHHLLDSQSPLGQEWLKRASGGDVDIAQFLRASLTNAQGQPLRLYSDRDFIDVRSRALSIGYHARRNKPFSLKNSGFLLDNGNVAILPGNRLSWNSLLWFVTGAEAEALARNQARPTEAILGEFEQVRRWFMETFGASEVRPAAELYIRHAGNIAGAVSPLSGAQMLDGAVPAAEALGTFGYHFDVRGGIEGLGERARAKGYNSVSIQAKPLFNVGIRQAQVKAVPNLAVVSPASDFPGYASSAGRIVEYNVGVAQGLGIAAAIALDQGRQLSEISNAEVRQVLAQRGRLSKVYGIRQTDAAQYLAEFERVLAPIPGEPEPTGELRDIAGHWAQRFIEALFEREIIAGVGHRRFMPDEPLTRAAFAAILAKAFDVPVVRDPQVFLDVSPGFWGYQAIRKANEMGFIAGFPNGSFRPQESVTRTQAWVAIVNGLNLAPGADVGLLSFYGDRNQIPTYAQTAVARATQAQLVANYPNRRQLQPQASMTRAEMAVTVYQGLVALGQLPEIESPYLITAGTLAAPPFTDLDGHWTAEFVTALTAKGLISGYPDQTFRPDAPLSRAAFATLLAKAFEPEPVREAIAFRDVSPGFWAAKAIQQVARGGFMSGVGGDRFAPNLNLQRLSVWLALVNGQNLGEADVSKLEPFADKGEIPTAAKPAVAMALKRGLLVNYPDGDRLTPNRDATRGEVAVILYQALRDAGLADLPVIESPYLIPSP</sequence>
<evidence type="ECO:0000313" key="2">
    <source>
        <dbReference type="EMBL" id="USR92395.1"/>
    </source>
</evidence>
<evidence type="ECO:0000313" key="3">
    <source>
        <dbReference type="Proteomes" id="UP001056708"/>
    </source>
</evidence>
<dbReference type="InterPro" id="IPR051465">
    <property type="entry name" value="Cell_Envelope_Struct_Comp"/>
</dbReference>
<feature type="domain" description="SLH" evidence="1">
    <location>
        <begin position="650"/>
        <end position="714"/>
    </location>
</feature>
<name>A0ABY5AU41_9CYAN</name>
<dbReference type="PROSITE" id="PS51272">
    <property type="entry name" value="SLH"/>
    <property type="match status" value="5"/>
</dbReference>
<feature type="domain" description="SLH" evidence="1">
    <location>
        <begin position="724"/>
        <end position="787"/>
    </location>
</feature>
<gene>
    <name evidence="2" type="ORF">NEA10_06650</name>
</gene>
<evidence type="ECO:0000259" key="1">
    <source>
        <dbReference type="PROSITE" id="PS51272"/>
    </source>
</evidence>
<reference evidence="2" key="1">
    <citation type="submission" date="2022-06" db="EMBL/GenBank/DDBJ databases">
        <title>Genome sequence of Phormidium yuhuli AB48 isolated from an industrial photobioreactor environment.</title>
        <authorList>
            <person name="Qiu Y."/>
            <person name="Noonan A.J.C."/>
            <person name="Dofher K."/>
            <person name="Koch M."/>
            <person name="Kieft B."/>
            <person name="Lin X."/>
            <person name="Ziels R.M."/>
            <person name="Hallam S.J."/>
        </authorList>
    </citation>
    <scope>NUCLEOTIDE SEQUENCE</scope>
    <source>
        <strain evidence="2">AB48</strain>
    </source>
</reference>
<keyword evidence="3" id="KW-1185">Reference proteome</keyword>
<dbReference type="Proteomes" id="UP001056708">
    <property type="component" value="Chromosome"/>
</dbReference>
<feature type="domain" description="SLH" evidence="1">
    <location>
        <begin position="847"/>
        <end position="911"/>
    </location>
</feature>
<proteinExistence type="predicted"/>
<dbReference type="Pfam" id="PF00395">
    <property type="entry name" value="SLH"/>
    <property type="match status" value="6"/>
</dbReference>
<dbReference type="Pfam" id="PF12831">
    <property type="entry name" value="FAD_oxidored"/>
    <property type="match status" value="1"/>
</dbReference>
<organism evidence="2 3">
    <name type="scientific">Phormidium yuhuli AB48</name>
    <dbReference type="NCBI Taxonomy" id="2940671"/>
    <lineage>
        <taxon>Bacteria</taxon>
        <taxon>Bacillati</taxon>
        <taxon>Cyanobacteriota</taxon>
        <taxon>Cyanophyceae</taxon>
        <taxon>Oscillatoriophycideae</taxon>
        <taxon>Oscillatoriales</taxon>
        <taxon>Oscillatoriaceae</taxon>
        <taxon>Phormidium</taxon>
        <taxon>Phormidium yuhuli</taxon>
    </lineage>
</organism>
<accession>A0ABY5AU41</accession>
<feature type="domain" description="SLH" evidence="1">
    <location>
        <begin position="526"/>
        <end position="585"/>
    </location>
</feature>
<feature type="domain" description="SLH" evidence="1">
    <location>
        <begin position="586"/>
        <end position="649"/>
    </location>
</feature>
<dbReference type="PANTHER" id="PTHR43308">
    <property type="entry name" value="OUTER MEMBRANE PROTEIN ALPHA-RELATED"/>
    <property type="match status" value="1"/>
</dbReference>
<protein>
    <submittedName>
        <fullName evidence="2">S-layer homology domain-containing protein</fullName>
    </submittedName>
</protein>
<dbReference type="RefSeq" id="WP_252664552.1">
    <property type="nucleotide sequence ID" value="NZ_CP098611.1"/>
</dbReference>
<dbReference type="EMBL" id="CP098611">
    <property type="protein sequence ID" value="USR92395.1"/>
    <property type="molecule type" value="Genomic_DNA"/>
</dbReference>
<dbReference type="PANTHER" id="PTHR43308:SF5">
    <property type="entry name" value="S-LAYER PROTEIN _ PEPTIDOGLYCAN ENDO-BETA-N-ACETYLGLUCOSAMINIDASE"/>
    <property type="match status" value="1"/>
</dbReference>